<comment type="caution">
    <text evidence="1">The sequence shown here is derived from an EMBL/GenBank/DDBJ whole genome shotgun (WGS) entry which is preliminary data.</text>
</comment>
<name>A0A645CMM4_9ZZZZ</name>
<dbReference type="Pfam" id="PF08734">
    <property type="entry name" value="GYD"/>
    <property type="match status" value="1"/>
</dbReference>
<evidence type="ECO:0008006" key="2">
    <source>
        <dbReference type="Google" id="ProtNLM"/>
    </source>
</evidence>
<protein>
    <recommendedName>
        <fullName evidence="2">GYD domain-containing protein</fullName>
    </recommendedName>
</protein>
<gene>
    <name evidence="1" type="ORF">SDC9_125287</name>
</gene>
<dbReference type="AlphaFoldDB" id="A0A645CMM4"/>
<organism evidence="1">
    <name type="scientific">bioreactor metagenome</name>
    <dbReference type="NCBI Taxonomy" id="1076179"/>
    <lineage>
        <taxon>unclassified sequences</taxon>
        <taxon>metagenomes</taxon>
        <taxon>ecological metagenomes</taxon>
    </lineage>
</organism>
<proteinExistence type="predicted"/>
<accession>A0A645CMM4</accession>
<sequence length="58" mass="6512">MLANYYTLGRYDFVIIVDLPSEEAMVKLLFEVGKWGTISTETLVGMPPELIYKAAAEL</sequence>
<reference evidence="1" key="1">
    <citation type="submission" date="2019-08" db="EMBL/GenBank/DDBJ databases">
        <authorList>
            <person name="Kucharzyk K."/>
            <person name="Murdoch R.W."/>
            <person name="Higgins S."/>
            <person name="Loffler F."/>
        </authorList>
    </citation>
    <scope>NUCLEOTIDE SEQUENCE</scope>
</reference>
<evidence type="ECO:0000313" key="1">
    <source>
        <dbReference type="EMBL" id="MPM78276.1"/>
    </source>
</evidence>
<dbReference type="EMBL" id="VSSQ01028532">
    <property type="protein sequence ID" value="MPM78276.1"/>
    <property type="molecule type" value="Genomic_DNA"/>
</dbReference>
<dbReference type="InterPro" id="IPR014845">
    <property type="entry name" value="GYD/TTHA1554"/>
</dbReference>